<evidence type="ECO:0000313" key="6">
    <source>
        <dbReference type="EMBL" id="KIZ06280.1"/>
    </source>
</evidence>
<dbReference type="GO" id="GO:0003735">
    <property type="term" value="F:structural constituent of ribosome"/>
    <property type="evidence" value="ECO:0007669"/>
    <property type="project" value="TreeGrafter"/>
</dbReference>
<dbReference type="InterPro" id="IPR005998">
    <property type="entry name" value="Ribosomal_uL30_euk"/>
</dbReference>
<keyword evidence="7" id="KW-1185">Reference proteome</keyword>
<dbReference type="KEGG" id="mng:MNEG_1683"/>
<dbReference type="GO" id="GO:0022625">
    <property type="term" value="C:cytosolic large ribosomal subunit"/>
    <property type="evidence" value="ECO:0007669"/>
    <property type="project" value="TreeGrafter"/>
</dbReference>
<dbReference type="GO" id="GO:0000463">
    <property type="term" value="P:maturation of LSU-rRNA from tricistronic rRNA transcript (SSU-rRNA, 5.8S rRNA, LSU-rRNA)"/>
    <property type="evidence" value="ECO:0007669"/>
    <property type="project" value="TreeGrafter"/>
</dbReference>
<dbReference type="PANTHER" id="PTHR11524:SF16">
    <property type="entry name" value="LARGE RIBOSOMAL SUBUNIT PROTEIN UL30"/>
    <property type="match status" value="1"/>
</dbReference>
<gene>
    <name evidence="6" type="ORF">MNEG_1683</name>
</gene>
<dbReference type="CDD" id="cd01657">
    <property type="entry name" value="Ribosomal_L7_archeal_euk"/>
    <property type="match status" value="1"/>
</dbReference>
<accession>A0A0D2MUQ8</accession>
<dbReference type="OrthoDB" id="28644at2759"/>
<protein>
    <submittedName>
        <fullName evidence="6">60S ribosomal protein L7-3</fullName>
    </submittedName>
</protein>
<dbReference type="PANTHER" id="PTHR11524">
    <property type="entry name" value="60S RIBOSOMAL PROTEIN L7"/>
    <property type="match status" value="1"/>
</dbReference>
<feature type="domain" description="Large ribosomal subunit protein uL30 N-terminal eukaryotes" evidence="5">
    <location>
        <begin position="4"/>
        <end position="75"/>
    </location>
</feature>
<dbReference type="GeneID" id="25734561"/>
<evidence type="ECO:0000256" key="3">
    <source>
        <dbReference type="ARBA" id="ARBA00023274"/>
    </source>
</evidence>
<dbReference type="STRING" id="145388.A0A0D2MUQ8"/>
<evidence type="ECO:0000313" key="7">
    <source>
        <dbReference type="Proteomes" id="UP000054498"/>
    </source>
</evidence>
<dbReference type="Gene3D" id="3.30.1390.20">
    <property type="entry name" value="Ribosomal protein L30, ferredoxin-like fold domain"/>
    <property type="match status" value="1"/>
</dbReference>
<feature type="domain" description="Large ribosomal subunit protein uL30-like ferredoxin-like fold" evidence="4">
    <location>
        <begin position="80"/>
        <end position="130"/>
    </location>
</feature>
<dbReference type="RefSeq" id="XP_013905299.1">
    <property type="nucleotide sequence ID" value="XM_014049845.1"/>
</dbReference>
<dbReference type="Pfam" id="PF00327">
    <property type="entry name" value="Ribosomal_L30"/>
    <property type="match status" value="1"/>
</dbReference>
<dbReference type="FunFam" id="3.30.1390.20:FF:000002">
    <property type="entry name" value="60S ribosomal protein L7"/>
    <property type="match status" value="1"/>
</dbReference>
<evidence type="ECO:0000259" key="5">
    <source>
        <dbReference type="Pfam" id="PF08079"/>
    </source>
</evidence>
<dbReference type="EMBL" id="KK100393">
    <property type="protein sequence ID" value="KIZ06280.1"/>
    <property type="molecule type" value="Genomic_DNA"/>
</dbReference>
<keyword evidence="3" id="KW-0687">Ribonucleoprotein</keyword>
<dbReference type="PROSITE" id="PS00634">
    <property type="entry name" value="RIBOSOMAL_L30"/>
    <property type="match status" value="1"/>
</dbReference>
<evidence type="ECO:0000256" key="1">
    <source>
        <dbReference type="ARBA" id="ARBA00007594"/>
    </source>
</evidence>
<dbReference type="AlphaFoldDB" id="A0A0D2MUQ8"/>
<dbReference type="Pfam" id="PF08079">
    <property type="entry name" value="Ribosomal_L30_N"/>
    <property type="match status" value="1"/>
</dbReference>
<sequence length="238" mass="27080">MTPVPELAAKKAKREEAWATQKAADALEARKKAKETRRVIFKKAAAYVEEFRQQEKDLIRLKREAKAAKGFYVEPEAKLAFVIRIRGLNKIHPKTKKILQLLRLRQIGNAVFVRINKATQGLLTRVEPYIAYGYPNLKSVRELVLKRGYAKVKGNRLPLTDNKIIEENLGKHGIICVEDLIHEIYTVGPAFKQATNFLWPFKLSSARGGLPKKRVHYVEGGQAGNREGKINNLVRLMN</sequence>
<dbReference type="NCBIfam" id="TIGR01310">
    <property type="entry name" value="uL30_euk"/>
    <property type="match status" value="1"/>
</dbReference>
<dbReference type="GO" id="GO:0003723">
    <property type="term" value="F:RNA binding"/>
    <property type="evidence" value="ECO:0007669"/>
    <property type="project" value="InterPro"/>
</dbReference>
<dbReference type="InterPro" id="IPR016082">
    <property type="entry name" value="Ribosomal_uL30_ferredoxin-like"/>
</dbReference>
<reference evidence="6 7" key="1">
    <citation type="journal article" date="2013" name="BMC Genomics">
        <title>Reconstruction of the lipid metabolism for the microalga Monoraphidium neglectum from its genome sequence reveals characteristics suitable for biofuel production.</title>
        <authorList>
            <person name="Bogen C."/>
            <person name="Al-Dilaimi A."/>
            <person name="Albersmeier A."/>
            <person name="Wichmann J."/>
            <person name="Grundmann M."/>
            <person name="Rupp O."/>
            <person name="Lauersen K.J."/>
            <person name="Blifernez-Klassen O."/>
            <person name="Kalinowski J."/>
            <person name="Goesmann A."/>
            <person name="Mussgnug J.H."/>
            <person name="Kruse O."/>
        </authorList>
    </citation>
    <scope>NUCLEOTIDE SEQUENCE [LARGE SCALE GENOMIC DNA]</scope>
    <source>
        <strain evidence="6 7">SAG 48.87</strain>
    </source>
</reference>
<proteinExistence type="inferred from homology"/>
<dbReference type="InterPro" id="IPR012988">
    <property type="entry name" value="Ribosomal_uL30_N_euk"/>
</dbReference>
<dbReference type="InterPro" id="IPR036919">
    <property type="entry name" value="Ribo_uL30_ferredoxin-like_sf"/>
</dbReference>
<dbReference type="Proteomes" id="UP000054498">
    <property type="component" value="Unassembled WGS sequence"/>
</dbReference>
<dbReference type="InterPro" id="IPR035808">
    <property type="entry name" value="Ribosomal_uL30_euk_arc"/>
</dbReference>
<comment type="similarity">
    <text evidence="1">Belongs to the universal ribosomal protein uL30 family.</text>
</comment>
<dbReference type="SUPFAM" id="SSF55129">
    <property type="entry name" value="Ribosomal protein L30p/L7e"/>
    <property type="match status" value="1"/>
</dbReference>
<dbReference type="InterPro" id="IPR039699">
    <property type="entry name" value="Ribosomal_uL30"/>
</dbReference>
<organism evidence="6 7">
    <name type="scientific">Monoraphidium neglectum</name>
    <dbReference type="NCBI Taxonomy" id="145388"/>
    <lineage>
        <taxon>Eukaryota</taxon>
        <taxon>Viridiplantae</taxon>
        <taxon>Chlorophyta</taxon>
        <taxon>core chlorophytes</taxon>
        <taxon>Chlorophyceae</taxon>
        <taxon>CS clade</taxon>
        <taxon>Sphaeropleales</taxon>
        <taxon>Selenastraceae</taxon>
        <taxon>Monoraphidium</taxon>
    </lineage>
</organism>
<name>A0A0D2MUQ8_9CHLO</name>
<dbReference type="InterPro" id="IPR018038">
    <property type="entry name" value="Ribosomal_uL30_CS"/>
</dbReference>
<keyword evidence="2 6" id="KW-0689">Ribosomal protein</keyword>
<evidence type="ECO:0000256" key="2">
    <source>
        <dbReference type="ARBA" id="ARBA00022980"/>
    </source>
</evidence>
<evidence type="ECO:0000259" key="4">
    <source>
        <dbReference type="Pfam" id="PF00327"/>
    </source>
</evidence>
<dbReference type="FunFam" id="3.30.1390.20:FF:000003">
    <property type="entry name" value="60S ribosomal protein L7"/>
    <property type="match status" value="1"/>
</dbReference>